<organism evidence="3 4">
    <name type="scientific">Stenomitos frigidus ULC18</name>
    <dbReference type="NCBI Taxonomy" id="2107698"/>
    <lineage>
        <taxon>Bacteria</taxon>
        <taxon>Bacillati</taxon>
        <taxon>Cyanobacteriota</taxon>
        <taxon>Cyanophyceae</taxon>
        <taxon>Leptolyngbyales</taxon>
        <taxon>Leptolyngbyaceae</taxon>
        <taxon>Stenomitos</taxon>
    </lineage>
</organism>
<sequence length="518" mass="58681">MSGMELLELTLTPLDEQRFWAIATRVPNGIGDASTECLLPFWVDGQDWRRTVIKVLESSQGFRAEHYPEPGEQDWLEQSGLLLPDRQRFHPAYLEQVGQSLYRSLFPPDRDLKQVFLHSLRLAEQRDADLHLRLKFAATSVKRSRLADYPWELLHDGQRFLLHQKVRLSRYIAYDASPPRLPTQQTLRVLLLSARPQGLPQLTLEEQQSIQLGLQRAQETGLVQLHILPSATRKVLNRYLTDCSPEQLPQVLHFDGHGVFGKRCTNAGCLTLHAGIKVESCRACGQTLPAPQGYLAFETEQGQADYQSANQVAALLQPYPIALVVLSACQSGMTVAGDSVFNGMAQNLIDQRLPAVVAMQYSVQAAAACEFAEQFYRVLGSKKTLLMALNQGIREMDVEGNQWYRPVLYLRWQDNEGGQLFVETLMPSESVTPTLEGETKVPEPLIEAENSVKPVQTLRLKYLQSKRTNFEQQLDMVQSEIEALTDVTLKGQYENRLNLLFKQIEQVDQEIQKIRQGN</sequence>
<keyword evidence="4" id="KW-1185">Reference proteome</keyword>
<evidence type="ECO:0000313" key="4">
    <source>
        <dbReference type="Proteomes" id="UP000239576"/>
    </source>
</evidence>
<dbReference type="RefSeq" id="WP_106254907.1">
    <property type="nucleotide sequence ID" value="NZ_PVWK01000016.1"/>
</dbReference>
<dbReference type="InterPro" id="IPR024983">
    <property type="entry name" value="CHAT_dom"/>
</dbReference>
<dbReference type="EMBL" id="PVWK01000016">
    <property type="protein sequence ID" value="PSB33917.1"/>
    <property type="molecule type" value="Genomic_DNA"/>
</dbReference>
<evidence type="ECO:0000259" key="2">
    <source>
        <dbReference type="Pfam" id="PF12770"/>
    </source>
</evidence>
<accession>A0A2T1EME9</accession>
<name>A0A2T1EME9_9CYAN</name>
<reference evidence="3 4" key="2">
    <citation type="submission" date="2018-03" db="EMBL/GenBank/DDBJ databases">
        <title>The ancient ancestry and fast evolution of plastids.</title>
        <authorList>
            <person name="Moore K.R."/>
            <person name="Magnabosco C."/>
            <person name="Momper L."/>
            <person name="Gold D.A."/>
            <person name="Bosak T."/>
            <person name="Fournier G.P."/>
        </authorList>
    </citation>
    <scope>NUCLEOTIDE SEQUENCE [LARGE SCALE GENOMIC DNA]</scope>
    <source>
        <strain evidence="3 4">ULC18</strain>
    </source>
</reference>
<comment type="caution">
    <text evidence="3">The sequence shown here is derived from an EMBL/GenBank/DDBJ whole genome shotgun (WGS) entry which is preliminary data.</text>
</comment>
<feature type="domain" description="CHAT" evidence="2">
    <location>
        <begin position="98"/>
        <end position="392"/>
    </location>
</feature>
<evidence type="ECO:0000313" key="3">
    <source>
        <dbReference type="EMBL" id="PSB33917.1"/>
    </source>
</evidence>
<keyword evidence="1" id="KW-0175">Coiled coil</keyword>
<feature type="coiled-coil region" evidence="1">
    <location>
        <begin position="460"/>
        <end position="510"/>
    </location>
</feature>
<reference evidence="4" key="1">
    <citation type="submission" date="2018-02" db="EMBL/GenBank/DDBJ databases">
        <authorList>
            <person name="Moore K."/>
            <person name="Momper L."/>
        </authorList>
    </citation>
    <scope>NUCLEOTIDE SEQUENCE [LARGE SCALE GENOMIC DNA]</scope>
    <source>
        <strain evidence="4">ULC18</strain>
    </source>
</reference>
<dbReference type="AlphaFoldDB" id="A0A2T1EME9"/>
<gene>
    <name evidence="3" type="ORF">C7B82_03375</name>
</gene>
<evidence type="ECO:0000256" key="1">
    <source>
        <dbReference type="SAM" id="Coils"/>
    </source>
</evidence>
<dbReference type="OrthoDB" id="446990at2"/>
<protein>
    <submittedName>
        <fullName evidence="3">CHAT domain-containing protein</fullName>
    </submittedName>
</protein>
<proteinExistence type="predicted"/>
<dbReference type="Proteomes" id="UP000239576">
    <property type="component" value="Unassembled WGS sequence"/>
</dbReference>
<dbReference type="Pfam" id="PF12770">
    <property type="entry name" value="CHAT"/>
    <property type="match status" value="1"/>
</dbReference>